<proteinExistence type="predicted"/>
<evidence type="ECO:0000313" key="1">
    <source>
        <dbReference type="EMBL" id="GAJ05349.1"/>
    </source>
</evidence>
<comment type="caution">
    <text evidence="1">The sequence shown here is derived from an EMBL/GenBank/DDBJ whole genome shotgun (WGS) entry which is preliminary data.</text>
</comment>
<protein>
    <submittedName>
        <fullName evidence="1">Uncharacterized protein</fullName>
    </submittedName>
</protein>
<reference evidence="1" key="1">
    <citation type="journal article" date="2014" name="Front. Microbiol.">
        <title>High frequency of phylogenetically diverse reductive dehalogenase-homologous genes in deep subseafloor sedimentary metagenomes.</title>
        <authorList>
            <person name="Kawai M."/>
            <person name="Futagami T."/>
            <person name="Toyoda A."/>
            <person name="Takaki Y."/>
            <person name="Nishi S."/>
            <person name="Hori S."/>
            <person name="Arai W."/>
            <person name="Tsubouchi T."/>
            <person name="Morono Y."/>
            <person name="Uchiyama I."/>
            <person name="Ito T."/>
            <person name="Fujiyama A."/>
            <person name="Inagaki F."/>
            <person name="Takami H."/>
        </authorList>
    </citation>
    <scope>NUCLEOTIDE SEQUENCE</scope>
    <source>
        <strain evidence="1">Expedition CK06-06</strain>
    </source>
</reference>
<sequence length="46" mass="4933">MSSTAFTSLSIPKPIKVKQPAINIAGMPKSINMSLITSFLPQSLKD</sequence>
<dbReference type="EMBL" id="BARW01027746">
    <property type="protein sequence ID" value="GAJ05349.1"/>
    <property type="molecule type" value="Genomic_DNA"/>
</dbReference>
<accession>X1TJ96</accession>
<name>X1TJ96_9ZZZZ</name>
<dbReference type="AlphaFoldDB" id="X1TJ96"/>
<gene>
    <name evidence="1" type="ORF">S12H4_44954</name>
</gene>
<organism evidence="1">
    <name type="scientific">marine sediment metagenome</name>
    <dbReference type="NCBI Taxonomy" id="412755"/>
    <lineage>
        <taxon>unclassified sequences</taxon>
        <taxon>metagenomes</taxon>
        <taxon>ecological metagenomes</taxon>
    </lineage>
</organism>